<proteinExistence type="predicted"/>
<protein>
    <recommendedName>
        <fullName evidence="3">Phage protein</fullName>
    </recommendedName>
</protein>
<reference evidence="2" key="1">
    <citation type="journal article" date="2019" name="Int. J. Syst. Evol. Microbiol.">
        <title>The Global Catalogue of Microorganisms (GCM) 10K type strain sequencing project: providing services to taxonomists for standard genome sequencing and annotation.</title>
        <authorList>
            <consortium name="The Broad Institute Genomics Platform"/>
            <consortium name="The Broad Institute Genome Sequencing Center for Infectious Disease"/>
            <person name="Wu L."/>
            <person name="Ma J."/>
        </authorList>
    </citation>
    <scope>NUCLEOTIDE SEQUENCE [LARGE SCALE GENOMIC DNA]</scope>
    <source>
        <strain evidence="2">KCTC 13528</strain>
    </source>
</reference>
<keyword evidence="2" id="KW-1185">Reference proteome</keyword>
<dbReference type="EMBL" id="JBHUPG010000009">
    <property type="protein sequence ID" value="MFD2911407.1"/>
    <property type="molecule type" value="Genomic_DNA"/>
</dbReference>
<accession>A0ABW5ZF18</accession>
<gene>
    <name evidence="1" type="ORF">ACFS5P_05930</name>
</gene>
<dbReference type="Proteomes" id="UP001597561">
    <property type="component" value="Unassembled WGS sequence"/>
</dbReference>
<comment type="caution">
    <text evidence="1">The sequence shown here is derived from an EMBL/GenBank/DDBJ whole genome shotgun (WGS) entry which is preliminary data.</text>
</comment>
<evidence type="ECO:0008006" key="3">
    <source>
        <dbReference type="Google" id="ProtNLM"/>
    </source>
</evidence>
<evidence type="ECO:0000313" key="1">
    <source>
        <dbReference type="EMBL" id="MFD2911407.1"/>
    </source>
</evidence>
<organism evidence="1 2">
    <name type="scientific">Jeotgalibacillus terrae</name>
    <dbReference type="NCBI Taxonomy" id="587735"/>
    <lineage>
        <taxon>Bacteria</taxon>
        <taxon>Bacillati</taxon>
        <taxon>Bacillota</taxon>
        <taxon>Bacilli</taxon>
        <taxon>Bacillales</taxon>
        <taxon>Caryophanaceae</taxon>
        <taxon>Jeotgalibacillus</taxon>
    </lineage>
</organism>
<name>A0ABW5ZF18_9BACL</name>
<evidence type="ECO:0000313" key="2">
    <source>
        <dbReference type="Proteomes" id="UP001597561"/>
    </source>
</evidence>
<dbReference type="RefSeq" id="WP_204730079.1">
    <property type="nucleotide sequence ID" value="NZ_JAFBDK010000013.1"/>
</dbReference>
<sequence length="101" mass="11668">MNIKIGDYQVTSDPLNFKLVKQVPKTDDEGNVIEDEHINRFVGYYPNFERVCLALMDHELRVSDAENLAEIMEVLINVKREITSVVSEMKLIDHKDVETDC</sequence>